<feature type="compositionally biased region" description="Basic residues" evidence="1">
    <location>
        <begin position="119"/>
        <end position="128"/>
    </location>
</feature>
<feature type="compositionally biased region" description="Low complexity" evidence="1">
    <location>
        <begin position="495"/>
        <end position="505"/>
    </location>
</feature>
<feature type="compositionally biased region" description="Polar residues" evidence="1">
    <location>
        <begin position="557"/>
        <end position="573"/>
    </location>
</feature>
<feature type="region of interest" description="Disordered" evidence="1">
    <location>
        <begin position="413"/>
        <end position="595"/>
    </location>
</feature>
<dbReference type="EMBL" id="JAFHDT010000025">
    <property type="protein sequence ID" value="KAI7791494.1"/>
    <property type="molecule type" value="Genomic_DNA"/>
</dbReference>
<sequence>KLNNRGAQVVNHFFSHGSNEVSKNPSRDSKEETASGTYTSDAWTMQAQVPVGLPWRPVGPDDSGDYSLAEQGCCWGFVTCSDLLPSFTAGKHLHWQQRLHWTGERNELKIPTAHMSSKGGRHKRTKNVRKLDAHDAPSLDQSIIDKRLNIIPEGRQLERTPPSKIESVSDQITKAEDSTISQQVIKDEPCTQEMTINSSFNGSSEVLKQANVKDERKSVRRSSLTAATATSGNADPETFIQGMQGYQWTDTDLEFVYQTKCKKKVQKLQQEISDVLNALKSTRQVRDVAVAAHEKIQEELSKMSSCERVQEMSKETLLKSQSSVELEGLDFKGLLAQLKVSDVQHFTSEERTNISKLNPEVTKAQAMRENQEQFTKDIDTCKVNIDQIKVNIQTMTAAVAALESQLSVKEAAALSAKPRKKVQRGPKPTTAPSAPKPSTNASFAPKRSADSKPSSVPKPPSARSAPNGSTAPKPPTSAPKASTAPKPSSVPKPPSARSAPKGSTAPKPPTSAPKASTAPKPSSVPKPPSARSAPKGSTDPKPPTSRSAPKGLLSPKPLTSRSAPKASKATTAPNVPEGDVGGLRRSKRIAAKQDK</sequence>
<feature type="region of interest" description="Disordered" evidence="1">
    <location>
        <begin position="211"/>
        <end position="237"/>
    </location>
</feature>
<evidence type="ECO:0000313" key="3">
    <source>
        <dbReference type="Proteomes" id="UP001059041"/>
    </source>
</evidence>
<reference evidence="2" key="1">
    <citation type="submission" date="2021-02" db="EMBL/GenBank/DDBJ databases">
        <title>Comparative genomics reveals that relaxation of natural selection precedes convergent phenotypic evolution of cavefish.</title>
        <authorList>
            <person name="Peng Z."/>
        </authorList>
    </citation>
    <scope>NUCLEOTIDE SEQUENCE</scope>
    <source>
        <tissue evidence="2">Muscle</tissue>
    </source>
</reference>
<feature type="compositionally biased region" description="Low complexity" evidence="1">
    <location>
        <begin position="512"/>
        <end position="521"/>
    </location>
</feature>
<feature type="compositionally biased region" description="Polar residues" evidence="1">
    <location>
        <begin position="166"/>
        <end position="180"/>
    </location>
</feature>
<dbReference type="AlphaFoldDB" id="A0A9W7WAD5"/>
<protein>
    <submittedName>
        <fullName evidence="2">Uncharacterized protein</fullName>
    </submittedName>
</protein>
<feature type="non-terminal residue" evidence="2">
    <location>
        <position position="595"/>
    </location>
</feature>
<feature type="region of interest" description="Disordered" evidence="1">
    <location>
        <begin position="153"/>
        <end position="180"/>
    </location>
</feature>
<feature type="compositionally biased region" description="Low complexity" evidence="1">
    <location>
        <begin position="451"/>
        <end position="471"/>
    </location>
</feature>
<feature type="region of interest" description="Disordered" evidence="1">
    <location>
        <begin position="114"/>
        <end position="136"/>
    </location>
</feature>
<dbReference type="Proteomes" id="UP001059041">
    <property type="component" value="Linkage Group LG25"/>
</dbReference>
<keyword evidence="3" id="KW-1185">Reference proteome</keyword>
<evidence type="ECO:0000256" key="1">
    <source>
        <dbReference type="SAM" id="MobiDB-lite"/>
    </source>
</evidence>
<organism evidence="2 3">
    <name type="scientific">Triplophysa rosa</name>
    <name type="common">Cave loach</name>
    <dbReference type="NCBI Taxonomy" id="992332"/>
    <lineage>
        <taxon>Eukaryota</taxon>
        <taxon>Metazoa</taxon>
        <taxon>Chordata</taxon>
        <taxon>Craniata</taxon>
        <taxon>Vertebrata</taxon>
        <taxon>Euteleostomi</taxon>
        <taxon>Actinopterygii</taxon>
        <taxon>Neopterygii</taxon>
        <taxon>Teleostei</taxon>
        <taxon>Ostariophysi</taxon>
        <taxon>Cypriniformes</taxon>
        <taxon>Nemacheilidae</taxon>
        <taxon>Triplophysa</taxon>
    </lineage>
</organism>
<feature type="compositionally biased region" description="Low complexity" evidence="1">
    <location>
        <begin position="478"/>
        <end position="487"/>
    </location>
</feature>
<feature type="compositionally biased region" description="Polar residues" evidence="1">
    <location>
        <begin position="221"/>
        <end position="233"/>
    </location>
</feature>
<name>A0A9W7WAD5_TRIRA</name>
<comment type="caution">
    <text evidence="2">The sequence shown here is derived from an EMBL/GenBank/DDBJ whole genome shotgun (WGS) entry which is preliminary data.</text>
</comment>
<proteinExistence type="predicted"/>
<evidence type="ECO:0000313" key="2">
    <source>
        <dbReference type="EMBL" id="KAI7791494.1"/>
    </source>
</evidence>
<feature type="region of interest" description="Disordered" evidence="1">
    <location>
        <begin position="13"/>
        <end position="37"/>
    </location>
</feature>
<feature type="compositionally biased region" description="Low complexity" evidence="1">
    <location>
        <begin position="426"/>
        <end position="442"/>
    </location>
</feature>
<gene>
    <name evidence="2" type="ORF">IRJ41_020051</name>
</gene>
<feature type="compositionally biased region" description="Basic residues" evidence="1">
    <location>
        <begin position="584"/>
        <end position="595"/>
    </location>
</feature>
<accession>A0A9W7WAD5</accession>